<evidence type="ECO:0000259" key="5">
    <source>
        <dbReference type="PROSITE" id="PS50075"/>
    </source>
</evidence>
<dbReference type="GO" id="GO:0043041">
    <property type="term" value="P:amino acid activation for nonribosomal peptide biosynthetic process"/>
    <property type="evidence" value="ECO:0007669"/>
    <property type="project" value="TreeGrafter"/>
</dbReference>
<dbReference type="InterPro" id="IPR045851">
    <property type="entry name" value="AMP-bd_C_sf"/>
</dbReference>
<dbReference type="Pfam" id="PF13193">
    <property type="entry name" value="AMP-binding_C"/>
    <property type="match status" value="1"/>
</dbReference>
<dbReference type="NCBIfam" id="NF003417">
    <property type="entry name" value="PRK04813.1"/>
    <property type="match status" value="3"/>
</dbReference>
<dbReference type="FunFam" id="2.30.38.10:FF:000001">
    <property type="entry name" value="Non-ribosomal peptide synthetase PvdI"/>
    <property type="match status" value="1"/>
</dbReference>
<dbReference type="GO" id="GO:0009366">
    <property type="term" value="C:enterobactin synthetase complex"/>
    <property type="evidence" value="ECO:0007669"/>
    <property type="project" value="TreeGrafter"/>
</dbReference>
<dbReference type="InterPro" id="IPR025110">
    <property type="entry name" value="AMP-bd_C"/>
</dbReference>
<dbReference type="SMART" id="SM00823">
    <property type="entry name" value="PKS_PP"/>
    <property type="match status" value="2"/>
</dbReference>
<dbReference type="PROSITE" id="PS00012">
    <property type="entry name" value="PHOSPHOPANTETHEINE"/>
    <property type="match status" value="2"/>
</dbReference>
<dbReference type="CDD" id="cd19540">
    <property type="entry name" value="LCL_NRPS-like"/>
    <property type="match status" value="1"/>
</dbReference>
<dbReference type="CDD" id="cd17646">
    <property type="entry name" value="A_NRPS_AB3403-like"/>
    <property type="match status" value="1"/>
</dbReference>
<keyword evidence="3" id="KW-0597">Phosphoprotein</keyword>
<evidence type="ECO:0000256" key="2">
    <source>
        <dbReference type="ARBA" id="ARBA00022450"/>
    </source>
</evidence>
<dbReference type="GO" id="GO:0009239">
    <property type="term" value="P:enterobactin biosynthetic process"/>
    <property type="evidence" value="ECO:0007669"/>
    <property type="project" value="TreeGrafter"/>
</dbReference>
<dbReference type="GO" id="GO:0005829">
    <property type="term" value="C:cytosol"/>
    <property type="evidence" value="ECO:0007669"/>
    <property type="project" value="TreeGrafter"/>
</dbReference>
<dbReference type="Pfam" id="PF00550">
    <property type="entry name" value="PP-binding"/>
    <property type="match status" value="2"/>
</dbReference>
<dbReference type="SUPFAM" id="SSF47336">
    <property type="entry name" value="ACP-like"/>
    <property type="match status" value="2"/>
</dbReference>
<dbReference type="Gene3D" id="3.30.300.30">
    <property type="match status" value="2"/>
</dbReference>
<organism evidence="6 7">
    <name type="scientific">Gordonia polyisoprenivorans</name>
    <dbReference type="NCBI Taxonomy" id="84595"/>
    <lineage>
        <taxon>Bacteria</taxon>
        <taxon>Bacillati</taxon>
        <taxon>Actinomycetota</taxon>
        <taxon>Actinomycetes</taxon>
        <taxon>Mycobacteriales</taxon>
        <taxon>Gordoniaceae</taxon>
        <taxon>Gordonia</taxon>
    </lineage>
</organism>
<feature type="region of interest" description="Disordered" evidence="4">
    <location>
        <begin position="2722"/>
        <end position="2746"/>
    </location>
</feature>
<dbReference type="Gene3D" id="1.10.1200.10">
    <property type="entry name" value="ACP-like"/>
    <property type="match status" value="2"/>
</dbReference>
<dbReference type="Gene3D" id="3.30.559.10">
    <property type="entry name" value="Chloramphenicol acetyltransferase-like domain"/>
    <property type="match status" value="3"/>
</dbReference>
<dbReference type="Gene3D" id="2.30.38.10">
    <property type="entry name" value="Luciferase, Domain 3"/>
    <property type="match status" value="1"/>
</dbReference>
<dbReference type="Proteomes" id="UP000563898">
    <property type="component" value="Unassembled WGS sequence"/>
</dbReference>
<evidence type="ECO:0000313" key="6">
    <source>
        <dbReference type="EMBL" id="NKY02037.1"/>
    </source>
</evidence>
<dbReference type="PANTHER" id="PTHR45527:SF1">
    <property type="entry name" value="FATTY ACID SYNTHASE"/>
    <property type="match status" value="1"/>
</dbReference>
<dbReference type="SUPFAM" id="SSF52777">
    <property type="entry name" value="CoA-dependent acyltransferases"/>
    <property type="match status" value="6"/>
</dbReference>
<evidence type="ECO:0000256" key="1">
    <source>
        <dbReference type="ARBA" id="ARBA00001957"/>
    </source>
</evidence>
<dbReference type="FunFam" id="3.40.50.12780:FF:000012">
    <property type="entry name" value="Non-ribosomal peptide synthetase"/>
    <property type="match status" value="2"/>
</dbReference>
<name>A0A846WLK0_9ACTN</name>
<dbReference type="InterPro" id="IPR042099">
    <property type="entry name" value="ANL_N_sf"/>
</dbReference>
<dbReference type="InterPro" id="IPR036736">
    <property type="entry name" value="ACP-like_sf"/>
</dbReference>
<dbReference type="Pfam" id="PF00501">
    <property type="entry name" value="AMP-binding"/>
    <property type="match status" value="2"/>
</dbReference>
<proteinExistence type="predicted"/>
<dbReference type="Gene3D" id="3.40.50.12780">
    <property type="entry name" value="N-terminal domain of ligase-like"/>
    <property type="match status" value="1"/>
</dbReference>
<dbReference type="GO" id="GO:0047527">
    <property type="term" value="F:2,3-dihydroxybenzoate-serine ligase activity"/>
    <property type="evidence" value="ECO:0007669"/>
    <property type="project" value="TreeGrafter"/>
</dbReference>
<protein>
    <submittedName>
        <fullName evidence="6">Non-ribosomal peptide synthetase</fullName>
    </submittedName>
</protein>
<feature type="compositionally biased region" description="Low complexity" evidence="4">
    <location>
        <begin position="2724"/>
        <end position="2746"/>
    </location>
</feature>
<dbReference type="GO" id="GO:0031177">
    <property type="term" value="F:phosphopantetheine binding"/>
    <property type="evidence" value="ECO:0007669"/>
    <property type="project" value="InterPro"/>
</dbReference>
<dbReference type="SUPFAM" id="SSF56801">
    <property type="entry name" value="Acetyl-CoA synthetase-like"/>
    <property type="match status" value="2"/>
</dbReference>
<dbReference type="Gene3D" id="3.40.50.980">
    <property type="match status" value="2"/>
</dbReference>
<dbReference type="UniPathway" id="UPA00011"/>
<dbReference type="InterPro" id="IPR001242">
    <property type="entry name" value="Condensation_dom"/>
</dbReference>
<dbReference type="InterPro" id="IPR000873">
    <property type="entry name" value="AMP-dep_synth/lig_dom"/>
</dbReference>
<dbReference type="Gene3D" id="3.30.559.30">
    <property type="entry name" value="Nonribosomal peptide synthetase, condensation domain"/>
    <property type="match status" value="3"/>
</dbReference>
<dbReference type="Pfam" id="PF00668">
    <property type="entry name" value="Condensation"/>
    <property type="match status" value="3"/>
</dbReference>
<dbReference type="InterPro" id="IPR006162">
    <property type="entry name" value="Ppantetheine_attach_site"/>
</dbReference>
<evidence type="ECO:0000256" key="3">
    <source>
        <dbReference type="ARBA" id="ARBA00022553"/>
    </source>
</evidence>
<evidence type="ECO:0000256" key="4">
    <source>
        <dbReference type="SAM" id="MobiDB-lite"/>
    </source>
</evidence>
<reference evidence="6 7" key="1">
    <citation type="submission" date="2020-04" db="EMBL/GenBank/DDBJ databases">
        <title>MicrobeNet Type strains.</title>
        <authorList>
            <person name="Nicholson A.C."/>
        </authorList>
    </citation>
    <scope>NUCLEOTIDE SEQUENCE [LARGE SCALE GENOMIC DNA]</scope>
    <source>
        <strain evidence="6 7">ATCC BAA-14</strain>
    </source>
</reference>
<evidence type="ECO:0000313" key="7">
    <source>
        <dbReference type="Proteomes" id="UP000563898"/>
    </source>
</evidence>
<dbReference type="InterPro" id="IPR020845">
    <property type="entry name" value="AMP-binding_CS"/>
</dbReference>
<dbReference type="GO" id="GO:0008610">
    <property type="term" value="P:lipid biosynthetic process"/>
    <property type="evidence" value="ECO:0007669"/>
    <property type="project" value="UniProtKB-ARBA"/>
</dbReference>
<dbReference type="InterPro" id="IPR009081">
    <property type="entry name" value="PP-bd_ACP"/>
</dbReference>
<dbReference type="InterPro" id="IPR020806">
    <property type="entry name" value="PKS_PP-bd"/>
</dbReference>
<comment type="caution">
    <text evidence="6">The sequence shown here is derived from an EMBL/GenBank/DDBJ whole genome shotgun (WGS) entry which is preliminary data.</text>
</comment>
<comment type="cofactor">
    <cofactor evidence="1">
        <name>pantetheine 4'-phosphate</name>
        <dbReference type="ChEBI" id="CHEBI:47942"/>
    </cofactor>
</comment>
<dbReference type="FunFam" id="3.40.50.980:FF:000002">
    <property type="entry name" value="Enterobactin synthetase component F"/>
    <property type="match status" value="2"/>
</dbReference>
<dbReference type="InterPro" id="IPR023213">
    <property type="entry name" value="CAT-like_dom_sf"/>
</dbReference>
<dbReference type="PROSITE" id="PS00455">
    <property type="entry name" value="AMP_BINDING"/>
    <property type="match status" value="1"/>
</dbReference>
<feature type="domain" description="Carrier" evidence="5">
    <location>
        <begin position="2078"/>
        <end position="2153"/>
    </location>
</feature>
<feature type="domain" description="Carrier" evidence="5">
    <location>
        <begin position="999"/>
        <end position="1074"/>
    </location>
</feature>
<dbReference type="RefSeq" id="WP_050955266.1">
    <property type="nucleotide sequence ID" value="NZ_JAAXPC010000005.1"/>
</dbReference>
<dbReference type="InterPro" id="IPR010071">
    <property type="entry name" value="AA_adenyl_dom"/>
</dbReference>
<accession>A0A846WLK0</accession>
<dbReference type="EMBL" id="JAAXPC010000005">
    <property type="protein sequence ID" value="NKY02037.1"/>
    <property type="molecule type" value="Genomic_DNA"/>
</dbReference>
<gene>
    <name evidence="6" type="ORF">HGA05_10660</name>
</gene>
<keyword evidence="2" id="KW-0596">Phosphopantetheine</keyword>
<dbReference type="NCBIfam" id="TIGR01733">
    <property type="entry name" value="AA-adenyl-dom"/>
    <property type="match status" value="2"/>
</dbReference>
<dbReference type="PROSITE" id="PS50075">
    <property type="entry name" value="CARRIER"/>
    <property type="match status" value="2"/>
</dbReference>
<sequence length="2774" mass="297292">MDDVRKREVSVQVAIAEHRTKAQVAAETPLQYLPLTAAQRGMWFAESLAPDYSVNIAQYLDIRHPPGGLDIELLAECSIHVGKHLESPYTRLAEVDGVPMQFVDLDFDQQVDILDFRAEPDPAGAALAWMRAEYQRPVDLLNDQFVIAAILQVGDERTFFYNRAHHIVLDGYAALTGVRRTIDRYNALRRGLVPDDKQLATMAEIVEYEQSYQNSSRRDADRAHWLERVVDLPERVTLSTRSAAVAPLSFANVVSSQELEPASQRRLEALATELNSSIAVLLTAAFGAYLSRVTANDDIVMSLPITGRTNVKIKRSGGMVSNIVPIRLRDPQGKSVRDLIATAQLELTGALRHQRYRSDDIRRDAGLDAGSTSFGPAINMVFFDEPVAIDGTESDYRILTSGILEDLLINMYQSGPAAPLVVDLHGNPGLYTQAELDAHHARFLHFLENCLAPESLDRPVGAIEMLTPADRAMLAALAEPAAHGSGEPATIVSRFGEVARRHPDRPAVTDARGVTVTYRELGAQAAAVAAALRARGVGPGDLVGVATARHTTLVAAIMGVLTGGAAYLPLDTSNPVDRLSFIVGDAAPVCVIVDDDASRPDWSGTFPVVSVDELISEGATAPAPPAVPDDTLAYVIYTSGSTGRPKGVEITHHNVIALFDAAQEQFEFGADDVWSVFHSYAFDFSVWEIFGPLLTGGRAVIVDRQVARAPAEFLEVLARENVTVVSLTPSAFGVLAEARRRTPTPLSLRYMVFGGEELRFDEVERWYDAFGDEVALVNMYGITETTVHVTYRPLDPELVRGESSSLIGQPLSTLGVRILDNRLQPTPEGAIGEIYVVGEQLALGYRNRAALTASRFVADPDGSGRRMYRSGDLGRRVGDDVQYLGRADTQVQLRGFRVELGEVETALRSVGGVTAAAAVVLDARNAGGAKLIGYAVVDPAAGLDESSIRDAVRAAVPTYMVPDLVMLIDELPITANGKLDRRALPTPRFARDERVAFIAPSTAREIAVASVIGDVLDVTPIGMHDNIFALGADSLTAARIVSRLRSVARLSVSLSDVFEAGTLAEIVAAAVPTQDAAALPLPGQVERPVRIPLSLSQQRLWFINRLDPASGAYNIPGAVRLGSDVDADALAAAVGDLVSRHEPLRTTFPDDDGETFQSIGEIDDVTAAGVFGVEAVDASAVDARIADLSVIGFDVTKDWPLRIRLLAVSDSADSASGETVGGSVDHVLVVVVHHIAADGASLGPLITDLLTAYAARAQRQAPEWTSLPVQFADFAVWQRSVLGEEADADSVMGRQIAFWRKELQGMPELIGLPTDRQRPTRPTGAGGYVDTMLDAQTVERLHALAAHHGVTLFAVFHSALAVLLSRLSGGEDIAIGTAIAGRDEPELADLVGMFVNTVVLRTRVQPADGLTDLLASAHHTRAQALGHGDVPFEQVVNAVGARRSRSHSPLFQVELVMQHDQVVGRLDAESGLGLIDARPPFAKYDLSLNVIEFGPVADHSEQISLSFGYSRELFDHSTIERFSHYLHDILDRMAATLEEAQDRPLDDLFWFPDSELDVVAGWSRGYSEEITRPLLLAAAASERRATALVHDGRRVSYREFADRVNSLARELIGVGVGPDVAVAVCIPRSVELLVALHAVITAGGQYVPIDPDAPLDRGEYMVEMAGVGTVLVGPGALPPVVSGLADRVWVHTVDASAPIEHAVAPVTTDELIAPLLPDHAAYTIFTSGSTGKPKGVTVSHRAIVNRLEWMQRHYPLSTSDVVLQKTPITFDVSVWELFWPFMVGASLVIAEPGRHGDPEYLASLIESEGVTTMHFVPSMMSTFADVTGPTRMAELSSLRLMFTSGEALAAPTARSVLSALPGLGLHNLYGPTEAAVDVTEYHVGATDTAIPIGRPVANTTTFILDRRLRPLPVGVPGELYLGGVQLARGYAAQGRLTAERFVADPFGPPGSRLYRTGDLARWNTSGDIEYLGRNDFQVKLRGQRLELGEIEASLVNVPGVVHAAATVIELAAGQNLVAYYSPDTVAPDTAAAHLAEHLPEFMVPTIWMPMEQMPLNSAGKVDRRALPEPVLATAPFVGPSTDTERIIGAVFAEVLGVEKVSVTESFFDLGGNSLSATKVAARLSAELGIKVPLAAVFDAPSVREAAQHVRGMDTPHHRPVLAPARRGTSAPLSAVQRGMWLVNRADPASPVYNVAIALRLSGALDRTSVDHAFADLVSRHESLRTMYPMLDGEPVQLVLEPEAALTRIERSVRDVRGDVDAEIATVTGGGFDVTAGPPLRLALLAVAPDDHVLVFVVHHIAADGASMMPLATDFMAAYTARVSGVAPAWEPLAVQYADYAVWHHDWLDTQGPDGRTEATRQLDYWTGRLAGAPARLELPTDRVRPRVPTFAGDEVVFEVPGELVGRLDAVARQNNATLFMVMHAAFAVLLSRLTAQRDIVIGTPFAGREQAELDGVIGMFVNTLALRTQIREEEKFAELLQRVRHDDLADMANADIPFDSIVSSVAAAPATSHHPIYQVMFAYQNFAFPTVDLADLTITPVSEQLVPAKVDLQLTLFPDDPHATPGTKDSDVMKGQLIYAKDLYNRSSVELHAQRYLRVLEEVAENPQVLVDDISIATDTEAQAALDAAGHGYHSLSIPELVAAAANAAPDAVAASHNGTEVTFAVLSAITDTMASALPDADSALTTALMSLIPDVAVSGPQALGDVLGDLRSNSLVAVGDSAGAGRSATNGTATNGTATNGTATNGTATNGTAINGTSINGVANMANKGMTPT</sequence>
<dbReference type="PANTHER" id="PTHR45527">
    <property type="entry name" value="NONRIBOSOMAL PEPTIDE SYNTHETASE"/>
    <property type="match status" value="1"/>
</dbReference>